<dbReference type="GO" id="GO:1990077">
    <property type="term" value="C:primosome complex"/>
    <property type="evidence" value="ECO:0007669"/>
    <property type="project" value="UniProtKB-UniRule"/>
</dbReference>
<dbReference type="Pfam" id="PF18319">
    <property type="entry name" value="Zn_ribbon_PriA"/>
    <property type="match status" value="1"/>
</dbReference>
<dbReference type="InterPro" id="IPR042115">
    <property type="entry name" value="PriA_3primeBD_sf"/>
</dbReference>
<dbReference type="HAMAP" id="MF_00983">
    <property type="entry name" value="PriA"/>
    <property type="match status" value="1"/>
</dbReference>
<evidence type="ECO:0000256" key="12">
    <source>
        <dbReference type="HAMAP-Rule" id="MF_00983"/>
    </source>
</evidence>
<evidence type="ECO:0000256" key="11">
    <source>
        <dbReference type="ARBA" id="ARBA00048988"/>
    </source>
</evidence>
<dbReference type="EC" id="5.6.2.4" evidence="12"/>
<feature type="binding site" evidence="12">
    <location>
        <position position="452"/>
    </location>
    <ligand>
        <name>Zn(2+)</name>
        <dbReference type="ChEBI" id="CHEBI:29105"/>
        <label>1</label>
    </ligand>
</feature>
<dbReference type="GO" id="GO:0006270">
    <property type="term" value="P:DNA replication initiation"/>
    <property type="evidence" value="ECO:0007669"/>
    <property type="project" value="TreeGrafter"/>
</dbReference>
<feature type="binding site" evidence="12">
    <location>
        <position position="455"/>
    </location>
    <ligand>
        <name>Zn(2+)</name>
        <dbReference type="ChEBI" id="CHEBI:29105"/>
        <label>1</label>
    </ligand>
</feature>
<keyword evidence="8 12" id="KW-0067">ATP-binding</keyword>
<evidence type="ECO:0000256" key="9">
    <source>
        <dbReference type="ARBA" id="ARBA00023125"/>
    </source>
</evidence>
<dbReference type="GO" id="GO:0006310">
    <property type="term" value="P:DNA recombination"/>
    <property type="evidence" value="ECO:0007669"/>
    <property type="project" value="InterPro"/>
</dbReference>
<evidence type="ECO:0000256" key="2">
    <source>
        <dbReference type="ARBA" id="ARBA00022705"/>
    </source>
</evidence>
<dbReference type="InterPro" id="IPR027417">
    <property type="entry name" value="P-loop_NTPase"/>
</dbReference>
<feature type="domain" description="Helicase C-terminal" evidence="14">
    <location>
        <begin position="484"/>
        <end position="653"/>
    </location>
</feature>
<keyword evidence="7 12" id="KW-0862">Zinc</keyword>
<keyword evidence="16" id="KW-1185">Reference proteome</keyword>
<dbReference type="Pfam" id="PF00270">
    <property type="entry name" value="DEAD"/>
    <property type="match status" value="1"/>
</dbReference>
<dbReference type="InterPro" id="IPR041236">
    <property type="entry name" value="PriA_C"/>
</dbReference>
<dbReference type="PANTHER" id="PTHR30580">
    <property type="entry name" value="PRIMOSOMAL PROTEIN N"/>
    <property type="match status" value="1"/>
</dbReference>
<keyword evidence="10 12" id="KW-0413">Isomerase</keyword>
<dbReference type="GO" id="GO:0016787">
    <property type="term" value="F:hydrolase activity"/>
    <property type="evidence" value="ECO:0007669"/>
    <property type="project" value="UniProtKB-KW"/>
</dbReference>
<evidence type="ECO:0000256" key="1">
    <source>
        <dbReference type="ARBA" id="ARBA00022515"/>
    </source>
</evidence>
<feature type="binding site" evidence="12">
    <location>
        <position position="491"/>
    </location>
    <ligand>
        <name>Zn(2+)</name>
        <dbReference type="ChEBI" id="CHEBI:29105"/>
        <label>1</label>
    </ligand>
</feature>
<keyword evidence="9 12" id="KW-0238">DNA-binding</keyword>
<evidence type="ECO:0000256" key="10">
    <source>
        <dbReference type="ARBA" id="ARBA00023235"/>
    </source>
</evidence>
<organism evidence="15 16">
    <name type="scientific">Wansuia hejianensis</name>
    <dbReference type="NCBI Taxonomy" id="2763667"/>
    <lineage>
        <taxon>Bacteria</taxon>
        <taxon>Bacillati</taxon>
        <taxon>Bacillota</taxon>
        <taxon>Clostridia</taxon>
        <taxon>Lachnospirales</taxon>
        <taxon>Lachnospiraceae</taxon>
        <taxon>Wansuia</taxon>
    </lineage>
</organism>
<dbReference type="CDD" id="cd17929">
    <property type="entry name" value="DEXHc_priA"/>
    <property type="match status" value="1"/>
</dbReference>
<evidence type="ECO:0000256" key="3">
    <source>
        <dbReference type="ARBA" id="ARBA00022723"/>
    </source>
</evidence>
<dbReference type="Proteomes" id="UP000515860">
    <property type="component" value="Chromosome"/>
</dbReference>
<proteinExistence type="inferred from homology"/>
<dbReference type="AlphaFoldDB" id="A0A7G9G9E3"/>
<dbReference type="PROSITE" id="PS51192">
    <property type="entry name" value="HELICASE_ATP_BIND_1"/>
    <property type="match status" value="1"/>
</dbReference>
<dbReference type="GO" id="GO:0006269">
    <property type="term" value="P:DNA replication, synthesis of primer"/>
    <property type="evidence" value="ECO:0007669"/>
    <property type="project" value="UniProtKB-KW"/>
</dbReference>
<dbReference type="InterPro" id="IPR040498">
    <property type="entry name" value="PriA_CRR"/>
</dbReference>
<dbReference type="CDD" id="cd18804">
    <property type="entry name" value="SF2_C_priA"/>
    <property type="match status" value="1"/>
</dbReference>
<keyword evidence="5 12" id="KW-0378">Hydrolase</keyword>
<dbReference type="KEGG" id="whj:H9Q79_10810"/>
<evidence type="ECO:0000313" key="15">
    <source>
        <dbReference type="EMBL" id="QNM07425.1"/>
    </source>
</evidence>
<dbReference type="RefSeq" id="WP_249328276.1">
    <property type="nucleotide sequence ID" value="NZ_CP060635.1"/>
</dbReference>
<feature type="binding site" evidence="12">
    <location>
        <position position="478"/>
    </location>
    <ligand>
        <name>Zn(2+)</name>
        <dbReference type="ChEBI" id="CHEBI:29105"/>
        <label>2</label>
    </ligand>
</feature>
<evidence type="ECO:0000256" key="7">
    <source>
        <dbReference type="ARBA" id="ARBA00022833"/>
    </source>
</evidence>
<evidence type="ECO:0000256" key="5">
    <source>
        <dbReference type="ARBA" id="ARBA00022801"/>
    </source>
</evidence>
<dbReference type="GO" id="GO:0008270">
    <property type="term" value="F:zinc ion binding"/>
    <property type="evidence" value="ECO:0007669"/>
    <property type="project" value="UniProtKB-UniRule"/>
</dbReference>
<comment type="subunit">
    <text evidence="12">Component of the replication restart primosome.</text>
</comment>
<comment type="similarity">
    <text evidence="12">Belongs to the helicase family. PriA subfamily.</text>
</comment>
<protein>
    <recommendedName>
        <fullName evidence="12">Replication restart protein PriA</fullName>
    </recommendedName>
    <alternativeName>
        <fullName evidence="12">ATP-dependent DNA helicase PriA</fullName>
        <ecNumber evidence="12">5.6.2.4</ecNumber>
    </alternativeName>
    <alternativeName>
        <fullName evidence="12">DNA 3'-5' helicase PriA</fullName>
    </alternativeName>
</protein>
<dbReference type="SMART" id="SM00487">
    <property type="entry name" value="DEXDc"/>
    <property type="match status" value="1"/>
</dbReference>
<comment type="function">
    <text evidence="12">Initiates the restart of stalled replication forks, which reloads the replicative helicase on sites other than the origin of replication. Recognizes and binds to abandoned replication forks and remodels them to uncover a helicase loading site. Promotes assembly of the primosome at these replication forks.</text>
</comment>
<evidence type="ECO:0000256" key="4">
    <source>
        <dbReference type="ARBA" id="ARBA00022741"/>
    </source>
</evidence>
<reference evidence="15 16" key="1">
    <citation type="submission" date="2020-08" db="EMBL/GenBank/DDBJ databases">
        <authorList>
            <person name="Liu C."/>
            <person name="Sun Q."/>
        </authorList>
    </citation>
    <scope>NUCLEOTIDE SEQUENCE [LARGE SCALE GENOMIC DNA]</scope>
    <source>
        <strain evidence="15 16">NSJ-29</strain>
    </source>
</reference>
<keyword evidence="1 12" id="KW-0639">Primosome</keyword>
<sequence>MNERYADIIVDITHEKLDRTFQYQIPPELEGRVQAGTRVKIPFGGGNRIIDGYVIGLGSRPKYEPAKIKKIAAVAEDGITVETRLITLAAWIRETYGSTMIQALKTVVPVKDKKKAKSGRRILLNVDQLQAASWLEQFRRRKYKAKIRLLEALVERPELTDEYVSKELKIPGETLKSLAEQGIIRLEQFTVYRNPIGESDVLVQEKEAPGLTAEQKEVLDGILREWEAGGRPCLIQGITGSGKTLVYMELIEKVLLEGRQVIILIPEIALTWQTVQRFYRKFGSLVTVLNSKMSPAERYDQFERVKQGEVQIVIGPRSALFTPFPRLGLIVIDEEHENSYRSEGTPRYHARETAIARGKLEGAHVVLGSATPSVDAYYRCRQGSYALFQMKSRYGGAVLPKVYPVDMREELKKGNRTVLSGPLQEAIGLRLRAGEQVMLFLNRRGYAGFISCRACGHVVKCPHCDVSLTYHNNGRLICHYCGFEREQLTSCPECGSPYIGGFRAGTQQVEQVVRKFFPEARTLRMDADTTRGKDGYERILKAFSGGEADILIGTQMIVKGHDFPKVTLVGVIAADVSLFASDYRAAERTYQLLVQAVGRAGRGELPGEAVIQTYHPEHYSIQAALSQDYEAFYEEEIGSRELMGYPPVSNLLAVHASCDREDTLQNAMEYIRRYLIRIRRRNDLQLVGPAPESVAKVQDYYREVLYLKSGEEQELIRMRELLERYIEINRGFASVHIQFDFNA</sequence>
<feature type="binding site" evidence="12">
    <location>
        <position position="481"/>
    </location>
    <ligand>
        <name>Zn(2+)</name>
        <dbReference type="ChEBI" id="CHEBI:29105"/>
        <label>2</label>
    </ligand>
</feature>
<dbReference type="InterPro" id="IPR011545">
    <property type="entry name" value="DEAD/DEAH_box_helicase_dom"/>
</dbReference>
<gene>
    <name evidence="12 15" type="primary">priA</name>
    <name evidence="15" type="ORF">H9Q79_10810</name>
</gene>
<dbReference type="InterPro" id="IPR014001">
    <property type="entry name" value="Helicase_ATP-bd"/>
</dbReference>
<keyword evidence="2 12" id="KW-0235">DNA replication</keyword>
<name>A0A7G9G9E3_9FIRM</name>
<dbReference type="GO" id="GO:0006302">
    <property type="term" value="P:double-strand break repair"/>
    <property type="evidence" value="ECO:0007669"/>
    <property type="project" value="InterPro"/>
</dbReference>
<keyword evidence="6 12" id="KW-0347">Helicase</keyword>
<dbReference type="GO" id="GO:0003677">
    <property type="term" value="F:DNA binding"/>
    <property type="evidence" value="ECO:0007669"/>
    <property type="project" value="UniProtKB-UniRule"/>
</dbReference>
<evidence type="ECO:0000313" key="16">
    <source>
        <dbReference type="Proteomes" id="UP000515860"/>
    </source>
</evidence>
<feature type="binding site" evidence="12">
    <location>
        <position position="464"/>
    </location>
    <ligand>
        <name>Zn(2+)</name>
        <dbReference type="ChEBI" id="CHEBI:29105"/>
        <label>2</label>
    </ligand>
</feature>
<comment type="catalytic activity">
    <reaction evidence="12">
        <text>Couples ATP hydrolysis with the unwinding of duplex DNA by translocating in the 3'-5' direction.</text>
        <dbReference type="EC" id="5.6.2.4"/>
    </reaction>
</comment>
<accession>A0A7G9G9E3</accession>
<dbReference type="EMBL" id="CP060635">
    <property type="protein sequence ID" value="QNM07425.1"/>
    <property type="molecule type" value="Genomic_DNA"/>
</dbReference>
<dbReference type="Gene3D" id="3.40.50.300">
    <property type="entry name" value="P-loop containing nucleotide triphosphate hydrolases"/>
    <property type="match status" value="2"/>
</dbReference>
<dbReference type="Pfam" id="PF17764">
    <property type="entry name" value="PriA_3primeBD"/>
    <property type="match status" value="1"/>
</dbReference>
<feature type="domain" description="Helicase ATP-binding" evidence="13">
    <location>
        <begin position="224"/>
        <end position="390"/>
    </location>
</feature>
<dbReference type="InterPro" id="IPR041222">
    <property type="entry name" value="PriA_3primeBD"/>
</dbReference>
<dbReference type="SMART" id="SM00490">
    <property type="entry name" value="HELICc"/>
    <property type="match status" value="1"/>
</dbReference>
<comment type="cofactor">
    <cofactor evidence="12">
        <name>Zn(2+)</name>
        <dbReference type="ChEBI" id="CHEBI:29105"/>
    </cofactor>
    <text evidence="12">Binds 2 zinc ions per subunit.</text>
</comment>
<feature type="binding site" evidence="12">
    <location>
        <position position="494"/>
    </location>
    <ligand>
        <name>Zn(2+)</name>
        <dbReference type="ChEBI" id="CHEBI:29105"/>
        <label>1</label>
    </ligand>
</feature>
<evidence type="ECO:0000256" key="8">
    <source>
        <dbReference type="ARBA" id="ARBA00022840"/>
    </source>
</evidence>
<evidence type="ECO:0000256" key="6">
    <source>
        <dbReference type="ARBA" id="ARBA00022806"/>
    </source>
</evidence>
<evidence type="ECO:0000259" key="13">
    <source>
        <dbReference type="PROSITE" id="PS51192"/>
    </source>
</evidence>
<keyword evidence="4 12" id="KW-0547">Nucleotide-binding</keyword>
<dbReference type="PROSITE" id="PS51194">
    <property type="entry name" value="HELICASE_CTER"/>
    <property type="match status" value="1"/>
</dbReference>
<dbReference type="Pfam" id="PF00271">
    <property type="entry name" value="Helicase_C"/>
    <property type="match status" value="1"/>
</dbReference>
<dbReference type="InterPro" id="IPR001650">
    <property type="entry name" value="Helicase_C-like"/>
</dbReference>
<dbReference type="GO" id="GO:0005524">
    <property type="term" value="F:ATP binding"/>
    <property type="evidence" value="ECO:0007669"/>
    <property type="project" value="UniProtKB-UniRule"/>
</dbReference>
<evidence type="ECO:0000259" key="14">
    <source>
        <dbReference type="PROSITE" id="PS51194"/>
    </source>
</evidence>
<dbReference type="SUPFAM" id="SSF52540">
    <property type="entry name" value="P-loop containing nucleoside triphosphate hydrolases"/>
    <property type="match status" value="1"/>
</dbReference>
<dbReference type="InterPro" id="IPR005259">
    <property type="entry name" value="PriA"/>
</dbReference>
<dbReference type="NCBIfam" id="TIGR00595">
    <property type="entry name" value="priA"/>
    <property type="match status" value="1"/>
</dbReference>
<dbReference type="Pfam" id="PF18074">
    <property type="entry name" value="PriA_C"/>
    <property type="match status" value="1"/>
</dbReference>
<keyword evidence="3 12" id="KW-0479">Metal-binding</keyword>
<comment type="catalytic activity">
    <reaction evidence="11 12">
        <text>ATP + H2O = ADP + phosphate + H(+)</text>
        <dbReference type="Rhea" id="RHEA:13065"/>
        <dbReference type="ChEBI" id="CHEBI:15377"/>
        <dbReference type="ChEBI" id="CHEBI:15378"/>
        <dbReference type="ChEBI" id="CHEBI:30616"/>
        <dbReference type="ChEBI" id="CHEBI:43474"/>
        <dbReference type="ChEBI" id="CHEBI:456216"/>
        <dbReference type="EC" id="5.6.2.4"/>
    </reaction>
</comment>
<dbReference type="PANTHER" id="PTHR30580:SF0">
    <property type="entry name" value="PRIMOSOMAL PROTEIN N"/>
    <property type="match status" value="1"/>
</dbReference>
<feature type="binding site" evidence="12">
    <location>
        <position position="461"/>
    </location>
    <ligand>
        <name>Zn(2+)</name>
        <dbReference type="ChEBI" id="CHEBI:29105"/>
        <label>2</label>
    </ligand>
</feature>
<dbReference type="GO" id="GO:0043138">
    <property type="term" value="F:3'-5' DNA helicase activity"/>
    <property type="evidence" value="ECO:0007669"/>
    <property type="project" value="UniProtKB-EC"/>
</dbReference>
<dbReference type="FunFam" id="3.40.50.300:FF:000489">
    <property type="entry name" value="Primosome assembly protein PriA"/>
    <property type="match status" value="1"/>
</dbReference>
<dbReference type="Gene3D" id="3.40.1440.60">
    <property type="entry name" value="PriA, 3(prime) DNA-binding domain"/>
    <property type="match status" value="1"/>
</dbReference>